<evidence type="ECO:0008006" key="3">
    <source>
        <dbReference type="Google" id="ProtNLM"/>
    </source>
</evidence>
<comment type="caution">
    <text evidence="1">The sequence shown here is derived from an EMBL/GenBank/DDBJ whole genome shotgun (WGS) entry which is preliminary data.</text>
</comment>
<evidence type="ECO:0000313" key="1">
    <source>
        <dbReference type="EMBL" id="MEZ2740645.1"/>
    </source>
</evidence>
<dbReference type="Proteomes" id="UP001567350">
    <property type="component" value="Unassembled WGS sequence"/>
</dbReference>
<accession>A0ABV4IFN3</accession>
<organism evidence="1 2">
    <name type="scientific">Comamonas jiangduensis</name>
    <dbReference type="NCBI Taxonomy" id="1194168"/>
    <lineage>
        <taxon>Bacteria</taxon>
        <taxon>Pseudomonadati</taxon>
        <taxon>Pseudomonadota</taxon>
        <taxon>Betaproteobacteria</taxon>
        <taxon>Burkholderiales</taxon>
        <taxon>Comamonadaceae</taxon>
        <taxon>Comamonas</taxon>
    </lineage>
</organism>
<reference evidence="1 2" key="1">
    <citation type="submission" date="2024-08" db="EMBL/GenBank/DDBJ databases">
        <authorList>
            <person name="Feng Z."/>
            <person name="Ronholm J."/>
        </authorList>
    </citation>
    <scope>NUCLEOTIDE SEQUENCE [LARGE SCALE GENOMIC DNA]</scope>
    <source>
        <strain evidence="1 2">4-AB0-8</strain>
    </source>
</reference>
<dbReference type="EMBL" id="JBGJLR010000019">
    <property type="protein sequence ID" value="MEZ2740645.1"/>
    <property type="molecule type" value="Genomic_DNA"/>
</dbReference>
<gene>
    <name evidence="1" type="ORF">ACBP88_14540</name>
</gene>
<evidence type="ECO:0000313" key="2">
    <source>
        <dbReference type="Proteomes" id="UP001567350"/>
    </source>
</evidence>
<sequence>MNNLATTSATAVPTHAEAPLVISAVAALEQDVRWQQASEAERVVLKRIAMQRDRWVAAKHAQQQAKALRTQADTVPADAPLMERLVVFAKLHPIATAAVAGLAVMVGPRKLMRYGGLALPLISKLKR</sequence>
<proteinExistence type="predicted"/>
<name>A0ABV4IFN3_9BURK</name>
<dbReference type="RefSeq" id="WP_370893753.1">
    <property type="nucleotide sequence ID" value="NZ_JBGJLR010000019.1"/>
</dbReference>
<keyword evidence="2" id="KW-1185">Reference proteome</keyword>
<protein>
    <recommendedName>
        <fullName evidence="3">YqjK-like protein</fullName>
    </recommendedName>
</protein>